<evidence type="ECO:0000313" key="2">
    <source>
        <dbReference type="EMBL" id="PSN89175.1"/>
    </source>
</evidence>
<name>A0A2R6AS66_9ARCH</name>
<accession>A0A2R6AS66</accession>
<dbReference type="CDD" id="cd06848">
    <property type="entry name" value="GCS_H"/>
    <property type="match status" value="1"/>
</dbReference>
<dbReference type="EMBL" id="NEXE01000102">
    <property type="protein sequence ID" value="PSN89175.1"/>
    <property type="molecule type" value="Genomic_DNA"/>
</dbReference>
<dbReference type="AlphaFoldDB" id="A0A2R6AS66"/>
<evidence type="ECO:0000313" key="3">
    <source>
        <dbReference type="Proteomes" id="UP000240322"/>
    </source>
</evidence>
<dbReference type="PANTHER" id="PTHR11715:SF3">
    <property type="entry name" value="GLYCINE CLEAVAGE SYSTEM H PROTEIN-RELATED"/>
    <property type="match status" value="1"/>
</dbReference>
<organism evidence="2 3">
    <name type="scientific">Candidatus Marsarchaeota G2 archaeon OSP_D</name>
    <dbReference type="NCBI Taxonomy" id="1978157"/>
    <lineage>
        <taxon>Archaea</taxon>
        <taxon>Candidatus Marsarchaeota</taxon>
        <taxon>Candidatus Marsarchaeota group 2</taxon>
    </lineage>
</organism>
<evidence type="ECO:0000259" key="1">
    <source>
        <dbReference type="PROSITE" id="PS50968"/>
    </source>
</evidence>
<proteinExistence type="predicted"/>
<dbReference type="InterPro" id="IPR033753">
    <property type="entry name" value="GCV_H/Fam206"/>
</dbReference>
<sequence length="144" mass="15870">MSSSYKGCVFPEGLLYDLEYHVWVKFEGEVAVVGATAPGQAYAGEIIFIKIKDKGTTLERGAIAATVESAKYMGPMRTPLSGTITEVNEEVKNQPSLVNQAPYDNWVFKISPTKLDSERGLLLDTRSASEKYRSIIDEWGIQCG</sequence>
<protein>
    <recommendedName>
        <fullName evidence="1">Lipoyl-binding domain-containing protein</fullName>
    </recommendedName>
</protein>
<dbReference type="Gene3D" id="2.40.50.100">
    <property type="match status" value="1"/>
</dbReference>
<dbReference type="InterPro" id="IPR000089">
    <property type="entry name" value="Biotin_lipoyl"/>
</dbReference>
<dbReference type="GO" id="GO:0005737">
    <property type="term" value="C:cytoplasm"/>
    <property type="evidence" value="ECO:0007669"/>
    <property type="project" value="TreeGrafter"/>
</dbReference>
<dbReference type="GO" id="GO:0009249">
    <property type="term" value="P:protein lipoylation"/>
    <property type="evidence" value="ECO:0007669"/>
    <property type="project" value="TreeGrafter"/>
</dbReference>
<comment type="caution">
    <text evidence="2">The sequence shown here is derived from an EMBL/GenBank/DDBJ whole genome shotgun (WGS) entry which is preliminary data.</text>
</comment>
<feature type="domain" description="Lipoyl-binding" evidence="1">
    <location>
        <begin position="30"/>
        <end position="111"/>
    </location>
</feature>
<gene>
    <name evidence="2" type="ORF">B9Q03_08700</name>
</gene>
<dbReference type="GO" id="GO:0005960">
    <property type="term" value="C:glycine cleavage complex"/>
    <property type="evidence" value="ECO:0007669"/>
    <property type="project" value="InterPro"/>
</dbReference>
<dbReference type="PROSITE" id="PS50968">
    <property type="entry name" value="BIOTINYL_LIPOYL"/>
    <property type="match status" value="1"/>
</dbReference>
<dbReference type="GO" id="GO:0019464">
    <property type="term" value="P:glycine decarboxylation via glycine cleavage system"/>
    <property type="evidence" value="ECO:0007669"/>
    <property type="project" value="InterPro"/>
</dbReference>
<dbReference type="InterPro" id="IPR002930">
    <property type="entry name" value="GCV_H"/>
</dbReference>
<dbReference type="Proteomes" id="UP000240322">
    <property type="component" value="Unassembled WGS sequence"/>
</dbReference>
<dbReference type="Pfam" id="PF01597">
    <property type="entry name" value="GCV_H"/>
    <property type="match status" value="1"/>
</dbReference>
<dbReference type="SUPFAM" id="SSF51230">
    <property type="entry name" value="Single hybrid motif"/>
    <property type="match status" value="1"/>
</dbReference>
<dbReference type="InterPro" id="IPR011053">
    <property type="entry name" value="Single_hybrid_motif"/>
</dbReference>
<reference evidence="2 3" key="1">
    <citation type="submission" date="2017-04" db="EMBL/GenBank/DDBJ databases">
        <title>Novel microbial lineages endemic to geothermal iron-oxide mats fill important gaps in the evolutionary history of Archaea.</title>
        <authorList>
            <person name="Jay Z.J."/>
            <person name="Beam J.P."/>
            <person name="Dlakic M."/>
            <person name="Rusch D.B."/>
            <person name="Kozubal M.A."/>
            <person name="Inskeep W.P."/>
        </authorList>
    </citation>
    <scope>NUCLEOTIDE SEQUENCE [LARGE SCALE GENOMIC DNA]</scope>
    <source>
        <strain evidence="2">OSP_D</strain>
    </source>
</reference>
<dbReference type="PANTHER" id="PTHR11715">
    <property type="entry name" value="GLYCINE CLEAVAGE SYSTEM H PROTEIN"/>
    <property type="match status" value="1"/>
</dbReference>